<gene>
    <name evidence="2" type="ORF">CURHAP_LOCUS16525</name>
    <name evidence="3" type="ORF">ORAREDHAP_LOCUS16102</name>
</gene>
<keyword evidence="5" id="KW-1185">Reference proteome</keyword>
<protein>
    <submittedName>
        <fullName evidence="2">Uncharacterized protein</fullName>
    </submittedName>
</protein>
<evidence type="ECO:0000313" key="4">
    <source>
        <dbReference type="Proteomes" id="UP000507222"/>
    </source>
</evidence>
<dbReference type="Proteomes" id="UP000507245">
    <property type="component" value="Unassembled WGS sequence"/>
</dbReference>
<dbReference type="Proteomes" id="UP000507222">
    <property type="component" value="Unassembled WGS sequence"/>
</dbReference>
<dbReference type="EMBL" id="CAEKKB010000002">
    <property type="protein sequence ID" value="CAB4300818.1"/>
    <property type="molecule type" value="Genomic_DNA"/>
</dbReference>
<feature type="compositionally biased region" description="Basic and acidic residues" evidence="1">
    <location>
        <begin position="30"/>
        <end position="41"/>
    </location>
</feature>
<evidence type="ECO:0000313" key="2">
    <source>
        <dbReference type="EMBL" id="CAB4270416.1"/>
    </source>
</evidence>
<dbReference type="AlphaFoldDB" id="A0A6J5U2K1"/>
<evidence type="ECO:0000313" key="5">
    <source>
        <dbReference type="Proteomes" id="UP000507245"/>
    </source>
</evidence>
<proteinExistence type="predicted"/>
<feature type="region of interest" description="Disordered" evidence="1">
    <location>
        <begin position="30"/>
        <end position="61"/>
    </location>
</feature>
<reference evidence="5" key="1">
    <citation type="journal article" date="2020" name="Genome Biol.">
        <title>Gamete binning: chromosome-level and haplotype-resolved genome assembly enabled by high-throughput single-cell sequencing of gamete genomes.</title>
        <authorList>
            <person name="Campoy J.A."/>
            <person name="Sun H."/>
            <person name="Goel M."/>
            <person name="Jiao W.-B."/>
            <person name="Folz-Donahue K."/>
            <person name="Wang N."/>
            <person name="Rubio M."/>
            <person name="Liu C."/>
            <person name="Kukat C."/>
            <person name="Ruiz D."/>
            <person name="Huettel B."/>
            <person name="Schneeberger K."/>
        </authorList>
    </citation>
    <scope>NUCLEOTIDE SEQUENCE [LARGE SCALE GENOMIC DNA]</scope>
    <source>
        <strain evidence="5">cv. Rojo Pasion</strain>
    </source>
</reference>
<name>A0A6J5U2K1_PRUAR</name>
<evidence type="ECO:0000256" key="1">
    <source>
        <dbReference type="SAM" id="MobiDB-lite"/>
    </source>
</evidence>
<evidence type="ECO:0000313" key="3">
    <source>
        <dbReference type="EMBL" id="CAB4300818.1"/>
    </source>
</evidence>
<organism evidence="2 4">
    <name type="scientific">Prunus armeniaca</name>
    <name type="common">Apricot</name>
    <name type="synonym">Armeniaca vulgaris</name>
    <dbReference type="NCBI Taxonomy" id="36596"/>
    <lineage>
        <taxon>Eukaryota</taxon>
        <taxon>Viridiplantae</taxon>
        <taxon>Streptophyta</taxon>
        <taxon>Embryophyta</taxon>
        <taxon>Tracheophyta</taxon>
        <taxon>Spermatophyta</taxon>
        <taxon>Magnoliopsida</taxon>
        <taxon>eudicotyledons</taxon>
        <taxon>Gunneridae</taxon>
        <taxon>Pentapetalae</taxon>
        <taxon>rosids</taxon>
        <taxon>fabids</taxon>
        <taxon>Rosales</taxon>
        <taxon>Rosaceae</taxon>
        <taxon>Amygdaloideae</taxon>
        <taxon>Amygdaleae</taxon>
        <taxon>Prunus</taxon>
    </lineage>
</organism>
<dbReference type="EMBL" id="CAEKDK010000002">
    <property type="protein sequence ID" value="CAB4270416.1"/>
    <property type="molecule type" value="Genomic_DNA"/>
</dbReference>
<sequence length="162" mass="18641">MQYYRQEGAKSTFRSVREVVRYIMYEEEPAKKKGKEQKQGEDGSEINHYNGSRVRKSHPTNMEIGCPSPLMNCDDFTIDDVDIIADDERLCFHHNAPDQELRANAHFTTYDDPMVADGQISDLGDDLCTIIGDLNSDWVDENLMLPSCEKRCWLSPTKQDKM</sequence>
<accession>A0A6J5U2K1</accession>
<reference evidence="2 4" key="2">
    <citation type="submission" date="2020-05" db="EMBL/GenBank/DDBJ databases">
        <authorList>
            <person name="Campoy J."/>
            <person name="Schneeberger K."/>
            <person name="Spophaly S."/>
        </authorList>
    </citation>
    <scope>NUCLEOTIDE SEQUENCE [LARGE SCALE GENOMIC DNA]</scope>
    <source>
        <strain evidence="2">PruArmRojPasFocal</strain>
    </source>
</reference>